<evidence type="ECO:0000313" key="1">
    <source>
        <dbReference type="EMBL" id="MBT1685597.1"/>
    </source>
</evidence>
<name>A0AAP2GBX1_9BACT</name>
<keyword evidence="2" id="KW-1185">Reference proteome</keyword>
<protein>
    <submittedName>
        <fullName evidence="1">YdeI/OmpD-associated family protein</fullName>
    </submittedName>
</protein>
<dbReference type="AlphaFoldDB" id="A0AAP2GBX1"/>
<gene>
    <name evidence="1" type="ORF">KK078_03470</name>
</gene>
<dbReference type="RefSeq" id="WP_254088846.1">
    <property type="nucleotide sequence ID" value="NZ_JAHESC010000003.1"/>
</dbReference>
<comment type="caution">
    <text evidence="1">The sequence shown here is derived from an EMBL/GenBank/DDBJ whole genome shotgun (WGS) entry which is preliminary data.</text>
</comment>
<organism evidence="1 2">
    <name type="scientific">Dawidia soli</name>
    <dbReference type="NCBI Taxonomy" id="2782352"/>
    <lineage>
        <taxon>Bacteria</taxon>
        <taxon>Pseudomonadati</taxon>
        <taxon>Bacteroidota</taxon>
        <taxon>Cytophagia</taxon>
        <taxon>Cytophagales</taxon>
        <taxon>Chryseotaleaceae</taxon>
        <taxon>Dawidia</taxon>
    </lineage>
</organism>
<dbReference type="EMBL" id="JAHESC010000003">
    <property type="protein sequence ID" value="MBT1685597.1"/>
    <property type="molecule type" value="Genomic_DNA"/>
</dbReference>
<accession>A0AAP2GBX1</accession>
<dbReference type="Proteomes" id="UP001319180">
    <property type="component" value="Unassembled WGS sequence"/>
</dbReference>
<proteinExistence type="predicted"/>
<sequence length="83" mass="9888">MMKAAATTLTRKINRLPAALKRRMEEEGVLELYRQRPPYQRNDYLGWIDRAKQEATKQKRTDQMIAELKKGNVYMNMKWNGSR</sequence>
<reference evidence="1 2" key="1">
    <citation type="submission" date="2021-05" db="EMBL/GenBank/DDBJ databases">
        <title>A Polyphasic approach of four new species of the genus Ohtaekwangia: Ohtaekwangia histidinii sp. nov., Ohtaekwangia cretensis sp. nov., Ohtaekwangia indiensis sp. nov., Ohtaekwangia reichenbachii sp. nov. from diverse environment.</title>
        <authorList>
            <person name="Octaviana S."/>
        </authorList>
    </citation>
    <scope>NUCLEOTIDE SEQUENCE [LARGE SCALE GENOMIC DNA]</scope>
    <source>
        <strain evidence="1 2">PWU37</strain>
    </source>
</reference>
<dbReference type="Pfam" id="PF13376">
    <property type="entry name" value="OmdA"/>
    <property type="match status" value="1"/>
</dbReference>
<evidence type="ECO:0000313" key="2">
    <source>
        <dbReference type="Proteomes" id="UP001319180"/>
    </source>
</evidence>